<dbReference type="InterPro" id="IPR013783">
    <property type="entry name" value="Ig-like_fold"/>
</dbReference>
<evidence type="ECO:0000256" key="4">
    <source>
        <dbReference type="ARBA" id="ARBA00057615"/>
    </source>
</evidence>
<keyword evidence="3" id="KW-0325">Glycoprotein</keyword>
<dbReference type="PANTHER" id="PTHR11412:SF136">
    <property type="entry name" value="CD109 ANTIGEN"/>
    <property type="match status" value="1"/>
</dbReference>
<dbReference type="InterPro" id="IPR002890">
    <property type="entry name" value="MG2"/>
</dbReference>
<gene>
    <name evidence="8" type="ORF">B4U80_04103</name>
</gene>
<dbReference type="VEuPathDB" id="VectorBase:LDEU010833"/>
<evidence type="ECO:0000313" key="8">
    <source>
        <dbReference type="EMBL" id="RWS21207.1"/>
    </source>
</evidence>
<dbReference type="OrthoDB" id="6510601at2759"/>
<evidence type="ECO:0000256" key="5">
    <source>
        <dbReference type="ARBA" id="ARBA00063781"/>
    </source>
</evidence>
<evidence type="ECO:0000313" key="9">
    <source>
        <dbReference type="Proteomes" id="UP000288716"/>
    </source>
</evidence>
<evidence type="ECO:0000256" key="3">
    <source>
        <dbReference type="ARBA" id="ARBA00023180"/>
    </source>
</evidence>
<dbReference type="GO" id="GO:0004866">
    <property type="term" value="F:endopeptidase inhibitor activity"/>
    <property type="evidence" value="ECO:0007669"/>
    <property type="project" value="InterPro"/>
</dbReference>
<feature type="domain" description="Alpha-2-macroglobulin bait region" evidence="7">
    <location>
        <begin position="400"/>
        <end position="536"/>
    </location>
</feature>
<comment type="function">
    <text evidence="4">Binds covalently through a thioester bond to the pathogen surface resulting in pathogen clearance.</text>
</comment>
<keyword evidence="1" id="KW-0732">Signal</keyword>
<dbReference type="InterPro" id="IPR041555">
    <property type="entry name" value="MG3"/>
</dbReference>
<dbReference type="SMART" id="SM01359">
    <property type="entry name" value="A2M_N_2"/>
    <property type="match status" value="1"/>
</dbReference>
<dbReference type="Gene3D" id="6.20.50.160">
    <property type="match status" value="1"/>
</dbReference>
<proteinExistence type="predicted"/>
<comment type="caution">
    <text evidence="8">The sequence shown here is derived from an EMBL/GenBank/DDBJ whole genome shotgun (WGS) entry which is preliminary data.</text>
</comment>
<dbReference type="FunFam" id="2.60.40.1930:FF:000001">
    <property type="entry name" value="CD109 isoform 3"/>
    <property type="match status" value="1"/>
</dbReference>
<dbReference type="Proteomes" id="UP000288716">
    <property type="component" value="Unassembled WGS sequence"/>
</dbReference>
<evidence type="ECO:0000256" key="2">
    <source>
        <dbReference type="ARBA" id="ARBA00022966"/>
    </source>
</evidence>
<dbReference type="Pfam" id="PF07703">
    <property type="entry name" value="A2M_BRD"/>
    <property type="match status" value="1"/>
</dbReference>
<comment type="subunit">
    <text evidence="5">Heterodimer of a TEP1-N chain and an TEP1-C chain non-covalently linked. Forms a complex composed of TEP1-N and TEP1-C heterodimer, LRIM1 and APL1C; the interaction stabilizes TEP1-N and TEP1-C heterodimer, prevents its binding to tissues while circulating in the hemolymph and protects the thioester bond from hydrolysis. Mature TEP1 and to a lesser extent full-length TEP1 interact with SPCLIP1; the interaction is induced by microbial infection.</text>
</comment>
<dbReference type="AlphaFoldDB" id="A0A443S0Z2"/>
<dbReference type="Pfam" id="PF17791">
    <property type="entry name" value="MG3"/>
    <property type="match status" value="1"/>
</dbReference>
<dbReference type="Gene3D" id="2.60.40.1930">
    <property type="match status" value="2"/>
</dbReference>
<dbReference type="InterPro" id="IPR011625">
    <property type="entry name" value="A2M_N_BRD"/>
</dbReference>
<name>A0A443S0Z2_9ACAR</name>
<dbReference type="Gene3D" id="2.60.40.10">
    <property type="entry name" value="Immunoglobulins"/>
    <property type="match status" value="1"/>
</dbReference>
<accession>A0A443S0Z2</accession>
<protein>
    <recommendedName>
        <fullName evidence="6">TEP1-F</fullName>
    </recommendedName>
</protein>
<keyword evidence="9" id="KW-1185">Reference proteome</keyword>
<dbReference type="Pfam" id="PF01835">
    <property type="entry name" value="MG2"/>
    <property type="match status" value="1"/>
</dbReference>
<evidence type="ECO:0000256" key="1">
    <source>
        <dbReference type="ARBA" id="ARBA00022729"/>
    </source>
</evidence>
<evidence type="ECO:0000256" key="6">
    <source>
        <dbReference type="ARBA" id="ARBA00078071"/>
    </source>
</evidence>
<keyword evidence="2" id="KW-0882">Thioester bond</keyword>
<dbReference type="InterPro" id="IPR050473">
    <property type="entry name" value="A2M/Complement_sys"/>
</dbReference>
<evidence type="ECO:0000259" key="7">
    <source>
        <dbReference type="SMART" id="SM01359"/>
    </source>
</evidence>
<dbReference type="EMBL" id="NCKV01013193">
    <property type="protein sequence ID" value="RWS21207.1"/>
    <property type="molecule type" value="Genomic_DNA"/>
</dbReference>
<dbReference type="Gene3D" id="2.60.40.1940">
    <property type="match status" value="1"/>
</dbReference>
<feature type="non-terminal residue" evidence="8">
    <location>
        <position position="1"/>
    </location>
</feature>
<feature type="non-terminal residue" evidence="8">
    <location>
        <position position="579"/>
    </location>
</feature>
<dbReference type="STRING" id="299467.A0A443S0Z2"/>
<reference evidence="8 9" key="1">
    <citation type="journal article" date="2018" name="Gigascience">
        <title>Genomes of trombidid mites reveal novel predicted allergens and laterally-transferred genes associated with secondary metabolism.</title>
        <authorList>
            <person name="Dong X."/>
            <person name="Chaisiri K."/>
            <person name="Xia D."/>
            <person name="Armstrong S.D."/>
            <person name="Fang Y."/>
            <person name="Donnelly M.J."/>
            <person name="Kadowaki T."/>
            <person name="McGarry J.W."/>
            <person name="Darby A.C."/>
            <person name="Makepeace B.L."/>
        </authorList>
    </citation>
    <scope>NUCLEOTIDE SEQUENCE [LARGE SCALE GENOMIC DNA]</scope>
    <source>
        <strain evidence="8">UoL-UT</strain>
    </source>
</reference>
<dbReference type="PANTHER" id="PTHR11412">
    <property type="entry name" value="MACROGLOBULIN / COMPLEMENT"/>
    <property type="match status" value="1"/>
</dbReference>
<sequence>IGDLDINKKYKLNVYGNGSFNFNHTTYLHLESKTTHVFIQTDKAMYKPSQTVMFRTIVVNEELKPIINQSVVIQIEDPNGNIIKNTNTKTNKSGIISQELNLSDQPILGDWRIIVDVDSTTEVKRFTVAEYILPEFSVDINSPSFVLESSQQFVVTVKANYTYGKPVKGDLNLTITSLYGIPDTVPDYPMDNCYEGRCMYENRVNGKLFTFQSKIKGEKDVEIETSHLFVDADMSWQIFDIQASVMDELTKKIYNSTRQLTVVEKKYRFELLKYKTFKIGFDYVNYVQVTYADNKPVENSDKPLKIRYGFGWNVDNMNPVFETIPVNGIAKIVLNTENLPKATTTEQSTCDRTQHHRMINRRPYSRHGENSVISINAFYDGVDANIGTIYEDKNECYTDFQILNEKYEKVYKVGDDVEFELTTDKTLKNFVYEVVTKKGVVIANRISEPILSRIAFKVKITTENAPKSNIVVHFFCNDQLIDKNIEILVDMEFKNNPIISLNTSESKPGKQIAIIIESKPKSSVAILGYDQRTFLLKSGNDIEKSTVISAVNKQVGCNGREDFGSCTVSYHNDRIIPFH</sequence>
<organism evidence="8 9">
    <name type="scientific">Leptotrombidium deliense</name>
    <dbReference type="NCBI Taxonomy" id="299467"/>
    <lineage>
        <taxon>Eukaryota</taxon>
        <taxon>Metazoa</taxon>
        <taxon>Ecdysozoa</taxon>
        <taxon>Arthropoda</taxon>
        <taxon>Chelicerata</taxon>
        <taxon>Arachnida</taxon>
        <taxon>Acari</taxon>
        <taxon>Acariformes</taxon>
        <taxon>Trombidiformes</taxon>
        <taxon>Prostigmata</taxon>
        <taxon>Anystina</taxon>
        <taxon>Parasitengona</taxon>
        <taxon>Trombiculoidea</taxon>
        <taxon>Trombiculidae</taxon>
        <taxon>Leptotrombidium</taxon>
    </lineage>
</organism>